<dbReference type="RefSeq" id="WP_164716754.1">
    <property type="nucleotide sequence ID" value="NZ_RXHU01000102.1"/>
</dbReference>
<reference evidence="4 5" key="1">
    <citation type="submission" date="2018-12" db="EMBL/GenBank/DDBJ databases">
        <title>Bacillus ochoae sp. nov., Paenibacillus whitsoniae sp. nov., Paenibacillus spiritus sp. nov. Isolated from the Mars Exploration Rover during spacecraft assembly.</title>
        <authorList>
            <person name="Seuylemezian A."/>
            <person name="Vaishampayan P."/>
        </authorList>
    </citation>
    <scope>NUCLEOTIDE SEQUENCE [LARGE SCALE GENOMIC DNA]</scope>
    <source>
        <strain evidence="4 5">MER 54</strain>
    </source>
</reference>
<dbReference type="InterPro" id="IPR001119">
    <property type="entry name" value="SLH_dom"/>
</dbReference>
<evidence type="ECO:0000313" key="4">
    <source>
        <dbReference type="EMBL" id="RTE03535.1"/>
    </source>
</evidence>
<keyword evidence="1 2" id="KW-0732">Signal</keyword>
<feature type="domain" description="SLH" evidence="3">
    <location>
        <begin position="93"/>
        <end position="156"/>
    </location>
</feature>
<gene>
    <name evidence="4" type="ORF">EJQ19_27975</name>
</gene>
<evidence type="ECO:0000259" key="3">
    <source>
        <dbReference type="PROSITE" id="PS51272"/>
    </source>
</evidence>
<dbReference type="InterPro" id="IPR014755">
    <property type="entry name" value="Cu-Rt/internalin_Ig-like"/>
</dbReference>
<accession>A0A3S0A035</accession>
<dbReference type="Proteomes" id="UP000276128">
    <property type="component" value="Unassembled WGS sequence"/>
</dbReference>
<keyword evidence="5" id="KW-1185">Reference proteome</keyword>
<dbReference type="Gene3D" id="2.60.40.1220">
    <property type="match status" value="1"/>
</dbReference>
<evidence type="ECO:0000256" key="2">
    <source>
        <dbReference type="SAM" id="SignalP"/>
    </source>
</evidence>
<sequence length="759" mass="79579">MKKTLSVVLTSAMAFSMFTAVAFGKNSDDFTDLKDLDAATKAKFDAMISAGIFDGVSDTTFGLKDEMNRAQFAKVAALIMGLDINKDLQTSSFSDVSVSDPANGYALPYIEALKTAGVTDGYAEGMYNPAGKVTKEQLATFLVRVLGKDAEAKALTGTDATVSGWAQGYVAEALALKVLSNNEDGTFGGMSNATRDLLVTGAYEAKQQYVPAGAVSVTEAKAAGVYKVQVTFNKPVDTTKAVVALTKGTLAVSATTTWSDDKKVATLTTDTRIGEGEYTATVSGLDNVATASAKFTAQDEQVSKIDFINAGDTVAYSHNAVIKLKATNQYGEAVSLGTSNFTALVSGQAPTSFKKDDDGNLVITADVTGSGITQGNGIVPVTVYYNNSNVTVSKNFKVGTVPILSKIEAGKVTYSNNSTKLADAGDTANIAINMYDQYGNPIVKGQFDNNEILATNINPVITPYEQKLEVVKAGSSFTTADFFDDNDNARVQVKLTGKVDKTADYTVNIYGGASSATATVSVGAANLATKIEFDTSAVTLAANDTDVYVPLNVTDANGNKLSAQDIVDNANAGRFNFSVTNGTWTIQPTGTDKGKLKLHFTAANTVGAKVYVTGQISQSQANTFVQTSIPVQDARVVERITVTEEPAAKAILGASDDVVYQLKDQYGKDISAMASSIVSANGQTSNYRVKVEVTTSGSGVAATPKVAHAADSTVGNVTTYYYDNTQLADFNKGFDLTSTSGQEGKVTVKAVVEKQTNGG</sequence>
<comment type="caution">
    <text evidence="4">The sequence shown here is derived from an EMBL/GenBank/DDBJ whole genome shotgun (WGS) entry which is preliminary data.</text>
</comment>
<evidence type="ECO:0000256" key="1">
    <source>
        <dbReference type="ARBA" id="ARBA00022729"/>
    </source>
</evidence>
<proteinExistence type="predicted"/>
<name>A0A3S0A035_9BACL</name>
<protein>
    <submittedName>
        <fullName evidence="4">S-layer homology domain-containing protein</fullName>
    </submittedName>
</protein>
<feature type="domain" description="SLH" evidence="3">
    <location>
        <begin position="26"/>
        <end position="90"/>
    </location>
</feature>
<dbReference type="AlphaFoldDB" id="A0A3S0A035"/>
<feature type="signal peptide" evidence="2">
    <location>
        <begin position="1"/>
        <end position="22"/>
    </location>
</feature>
<feature type="non-terminal residue" evidence="4">
    <location>
        <position position="759"/>
    </location>
</feature>
<organism evidence="4 5">
    <name type="scientific">Paenibacillus whitsoniae</name>
    <dbReference type="NCBI Taxonomy" id="2496558"/>
    <lineage>
        <taxon>Bacteria</taxon>
        <taxon>Bacillati</taxon>
        <taxon>Bacillota</taxon>
        <taxon>Bacilli</taxon>
        <taxon>Bacillales</taxon>
        <taxon>Paenibacillaceae</taxon>
        <taxon>Paenibacillus</taxon>
    </lineage>
</organism>
<dbReference type="Pfam" id="PF00395">
    <property type="entry name" value="SLH"/>
    <property type="match status" value="2"/>
</dbReference>
<feature type="chain" id="PRO_5039224106" evidence="2">
    <location>
        <begin position="23"/>
        <end position="759"/>
    </location>
</feature>
<dbReference type="EMBL" id="RXHU01000102">
    <property type="protein sequence ID" value="RTE03535.1"/>
    <property type="molecule type" value="Genomic_DNA"/>
</dbReference>
<dbReference type="PROSITE" id="PS51272">
    <property type="entry name" value="SLH"/>
    <property type="match status" value="2"/>
</dbReference>
<evidence type="ECO:0000313" key="5">
    <source>
        <dbReference type="Proteomes" id="UP000276128"/>
    </source>
</evidence>